<gene>
    <name evidence="5" type="ORF">CLV59_109185</name>
</gene>
<dbReference type="PROSITE" id="PS50005">
    <property type="entry name" value="TPR"/>
    <property type="match status" value="1"/>
</dbReference>
<dbReference type="InterPro" id="IPR051685">
    <property type="entry name" value="Ycf3/AcsC/BcsC/TPR_MFPF"/>
</dbReference>
<dbReference type="PANTHER" id="PTHR44943:SF8">
    <property type="entry name" value="TPR REPEAT-CONTAINING PROTEIN MJ0263"/>
    <property type="match status" value="1"/>
</dbReference>
<name>A0A327VWL5_9BACT</name>
<protein>
    <submittedName>
        <fullName evidence="5">Tetratricopeptide repeat protein</fullName>
    </submittedName>
</protein>
<comment type="caution">
    <text evidence="5">The sequence shown here is derived from an EMBL/GenBank/DDBJ whole genome shotgun (WGS) entry which is preliminary data.</text>
</comment>
<keyword evidence="6" id="KW-1185">Reference proteome</keyword>
<feature type="transmembrane region" description="Helical" evidence="4">
    <location>
        <begin position="361"/>
        <end position="378"/>
    </location>
</feature>
<feature type="transmembrane region" description="Helical" evidence="4">
    <location>
        <begin position="384"/>
        <end position="406"/>
    </location>
</feature>
<dbReference type="Gene3D" id="1.25.40.10">
    <property type="entry name" value="Tetratricopeptide repeat domain"/>
    <property type="match status" value="1"/>
</dbReference>
<dbReference type="PANTHER" id="PTHR44943">
    <property type="entry name" value="CELLULOSE SYNTHASE OPERON PROTEIN C"/>
    <property type="match status" value="1"/>
</dbReference>
<keyword evidence="2 3" id="KW-0802">TPR repeat</keyword>
<evidence type="ECO:0000313" key="6">
    <source>
        <dbReference type="Proteomes" id="UP000249819"/>
    </source>
</evidence>
<dbReference type="EMBL" id="QLMA01000009">
    <property type="protein sequence ID" value="RAJ75571.1"/>
    <property type="molecule type" value="Genomic_DNA"/>
</dbReference>
<feature type="repeat" description="TPR" evidence="3">
    <location>
        <begin position="175"/>
        <end position="208"/>
    </location>
</feature>
<keyword evidence="4" id="KW-0472">Membrane</keyword>
<reference evidence="5 6" key="1">
    <citation type="submission" date="2018-06" db="EMBL/GenBank/DDBJ databases">
        <title>Genomic Encyclopedia of Archaeal and Bacterial Type Strains, Phase II (KMG-II): from individual species to whole genera.</title>
        <authorList>
            <person name="Goeker M."/>
        </authorList>
    </citation>
    <scope>NUCLEOTIDE SEQUENCE [LARGE SCALE GENOMIC DNA]</scope>
    <source>
        <strain evidence="5 6">DSM 29821</strain>
    </source>
</reference>
<dbReference type="SMART" id="SM00028">
    <property type="entry name" value="TPR"/>
    <property type="match status" value="6"/>
</dbReference>
<dbReference type="RefSeq" id="WP_146616302.1">
    <property type="nucleotide sequence ID" value="NZ_QLMA01000009.1"/>
</dbReference>
<feature type="transmembrane region" description="Helical" evidence="4">
    <location>
        <begin position="265"/>
        <end position="290"/>
    </location>
</feature>
<feature type="transmembrane region" description="Helical" evidence="4">
    <location>
        <begin position="329"/>
        <end position="349"/>
    </location>
</feature>
<accession>A0A327VWL5</accession>
<dbReference type="AlphaFoldDB" id="A0A327VWL5"/>
<feature type="transmembrane region" description="Helical" evidence="4">
    <location>
        <begin position="240"/>
        <end position="259"/>
    </location>
</feature>
<evidence type="ECO:0000256" key="3">
    <source>
        <dbReference type="PROSITE-ProRule" id="PRU00339"/>
    </source>
</evidence>
<proteinExistence type="predicted"/>
<dbReference type="OrthoDB" id="1489995at2"/>
<feature type="transmembrane region" description="Helical" evidence="4">
    <location>
        <begin position="302"/>
        <end position="323"/>
    </location>
</feature>
<dbReference type="Proteomes" id="UP000249819">
    <property type="component" value="Unassembled WGS sequence"/>
</dbReference>
<keyword evidence="4" id="KW-1133">Transmembrane helix</keyword>
<evidence type="ECO:0000256" key="2">
    <source>
        <dbReference type="ARBA" id="ARBA00022803"/>
    </source>
</evidence>
<evidence type="ECO:0000256" key="4">
    <source>
        <dbReference type="SAM" id="Phobius"/>
    </source>
</evidence>
<keyword evidence="1" id="KW-0677">Repeat</keyword>
<dbReference type="InterPro" id="IPR019734">
    <property type="entry name" value="TPR_rpt"/>
</dbReference>
<evidence type="ECO:0000256" key="1">
    <source>
        <dbReference type="ARBA" id="ARBA00022737"/>
    </source>
</evidence>
<organism evidence="5 6">
    <name type="scientific">Chitinophaga dinghuensis</name>
    <dbReference type="NCBI Taxonomy" id="1539050"/>
    <lineage>
        <taxon>Bacteria</taxon>
        <taxon>Pseudomonadati</taxon>
        <taxon>Bacteroidota</taxon>
        <taxon>Chitinophagia</taxon>
        <taxon>Chitinophagales</taxon>
        <taxon>Chitinophagaceae</taxon>
        <taxon>Chitinophaga</taxon>
    </lineage>
</organism>
<keyword evidence="4" id="KW-0812">Transmembrane</keyword>
<dbReference type="InterPro" id="IPR011990">
    <property type="entry name" value="TPR-like_helical_dom_sf"/>
</dbReference>
<dbReference type="Pfam" id="PF13181">
    <property type="entry name" value="TPR_8"/>
    <property type="match status" value="1"/>
</dbReference>
<evidence type="ECO:0000313" key="5">
    <source>
        <dbReference type="EMBL" id="RAJ75571.1"/>
    </source>
</evidence>
<sequence length="411" mass="46423">MNPSLSADIQRARILIDQRRYRDAIPYLLEHLASCPNDIYCLSVLAECHINLGKLIDATRVIDSALAISPADDKLMYLKSRVAFYKKRLDTSIQHLEEAIAINPNQPSYFAAWGEVLMYKNDFTQVLAKAEQGLALDPENSICLSLRSHALFQLGKTATAISDLEHMLSQNPEDVGLHCSLGWKWLEVGDYPRATGYLRESLRLDPNYDWANQGILLAMQAKYWVCRPYIKYNFLFKTHVRRLLLGLLVGFPLLGYWISVLFLPLYIVLAVMLLSPWLVLPIGNIMLLFSRSGRTALPSVQTRISSAIGFLLLMIIAATAGYWLMTTKFLLAIGMVAGALILPLGSVYLSHKKVRWPLASFYTWLLAVLGIIGIYRTIASGHLFNGWMIAMFIALYIFQLFALKVFGQLRK</sequence>
<dbReference type="SUPFAM" id="SSF48452">
    <property type="entry name" value="TPR-like"/>
    <property type="match status" value="1"/>
</dbReference>